<comment type="caution">
    <text evidence="1">The sequence shown here is derived from an EMBL/GenBank/DDBJ whole genome shotgun (WGS) entry which is preliminary data.</text>
</comment>
<dbReference type="Proteomes" id="UP001549291">
    <property type="component" value="Unassembled WGS sequence"/>
</dbReference>
<reference evidence="1 2" key="1">
    <citation type="submission" date="2024-06" db="EMBL/GenBank/DDBJ databases">
        <title>Genomic Encyclopedia of Type Strains, Phase V (KMG-V): Genome sequencing to study the core and pangenomes of soil and plant-associated prokaryotes.</title>
        <authorList>
            <person name="Whitman W."/>
        </authorList>
    </citation>
    <scope>NUCLEOTIDE SEQUENCE [LARGE SCALE GENOMIC DNA]</scope>
    <source>
        <strain evidence="1 2">USDA 160</strain>
    </source>
</reference>
<protein>
    <submittedName>
        <fullName evidence="1">Uncharacterized protein</fullName>
    </submittedName>
</protein>
<organism evidence="1 2">
    <name type="scientific">Bradyrhizobium japonicum</name>
    <dbReference type="NCBI Taxonomy" id="375"/>
    <lineage>
        <taxon>Bacteria</taxon>
        <taxon>Pseudomonadati</taxon>
        <taxon>Pseudomonadota</taxon>
        <taxon>Alphaproteobacteria</taxon>
        <taxon>Hyphomicrobiales</taxon>
        <taxon>Nitrobacteraceae</taxon>
        <taxon>Bradyrhizobium</taxon>
    </lineage>
</organism>
<accession>A0ABV2RP85</accession>
<dbReference type="Pfam" id="PF10722">
    <property type="entry name" value="YbjN"/>
    <property type="match status" value="1"/>
</dbReference>
<sequence>MTGVASPGGIHDWHAIGESDSDLFSFVKNCGGDELWTNESWLVDGLGSQLRRFRKSHHLIRDRLALIRGDRDSDVEGARRGDRVRIKDNKKARGRDGMSLLEGTIDSRNHPLAVVEDIAASNNWPFERSGEDELTIVSKGQWTDYQISFTWMGEIEALHLACAFDMKIPVARRSEVQRLVAAVNEQLWVGHFDLWTNTGMIMHRQALVLPGGLTASTAQCEAMLAGAIHACERYFPAFQFVVWAGKTTAQAMDAAMFDTVGEA</sequence>
<keyword evidence="2" id="KW-1185">Reference proteome</keyword>
<evidence type="ECO:0000313" key="1">
    <source>
        <dbReference type="EMBL" id="MET4718152.1"/>
    </source>
</evidence>
<dbReference type="CDD" id="cd17033">
    <property type="entry name" value="DR1245-like"/>
    <property type="match status" value="1"/>
</dbReference>
<proteinExistence type="predicted"/>
<dbReference type="EMBL" id="JBEPTQ010000002">
    <property type="protein sequence ID" value="MET4718152.1"/>
    <property type="molecule type" value="Genomic_DNA"/>
</dbReference>
<gene>
    <name evidence="1" type="ORF">ABIF63_002258</name>
</gene>
<name>A0ABV2RP85_BRAJP</name>
<evidence type="ECO:0000313" key="2">
    <source>
        <dbReference type="Proteomes" id="UP001549291"/>
    </source>
</evidence>
<dbReference type="InterPro" id="IPR019660">
    <property type="entry name" value="Put_sensory_transdc_reg_YbjN"/>
</dbReference>